<proteinExistence type="predicted"/>
<organism evidence="1 2">
    <name type="scientific">Bacillus cereus</name>
    <dbReference type="NCBI Taxonomy" id="1396"/>
    <lineage>
        <taxon>Bacteria</taxon>
        <taxon>Bacillati</taxon>
        <taxon>Bacillota</taxon>
        <taxon>Bacilli</taxon>
        <taxon>Bacillales</taxon>
        <taxon>Bacillaceae</taxon>
        <taxon>Bacillus</taxon>
        <taxon>Bacillus cereus group</taxon>
    </lineage>
</organism>
<gene>
    <name evidence="1" type="ORF">COK98_27200</name>
</gene>
<dbReference type="EMBL" id="NVDQ01000040">
    <property type="protein sequence ID" value="PFV02649.1"/>
    <property type="molecule type" value="Genomic_DNA"/>
</dbReference>
<dbReference type="AlphaFoldDB" id="A0A9X7B739"/>
<reference evidence="1 2" key="1">
    <citation type="submission" date="2017-09" db="EMBL/GenBank/DDBJ databases">
        <title>Large-scale bioinformatics analysis of Bacillus genomes uncovers conserved roles of natural products in bacterial physiology.</title>
        <authorList>
            <consortium name="Agbiome Team Llc"/>
            <person name="Bleich R.M."/>
            <person name="Grubbs K.J."/>
            <person name="Santa Maria K.C."/>
            <person name="Allen S.E."/>
            <person name="Farag S."/>
            <person name="Shank E.A."/>
            <person name="Bowers A."/>
        </authorList>
    </citation>
    <scope>NUCLEOTIDE SEQUENCE [LARGE SCALE GENOMIC DNA]</scope>
    <source>
        <strain evidence="1 2">AFS060282</strain>
    </source>
</reference>
<sequence>MAYKKKIPKTATGRLKLWFFYCFDFNLQSLKLEVKTFLAELASYVFVLRIVVGICTTREKSFA</sequence>
<evidence type="ECO:0000313" key="1">
    <source>
        <dbReference type="EMBL" id="PFV02649.1"/>
    </source>
</evidence>
<name>A0A9X7B739_BACCE</name>
<dbReference type="Proteomes" id="UP000226257">
    <property type="component" value="Unassembled WGS sequence"/>
</dbReference>
<accession>A0A9X7B739</accession>
<comment type="caution">
    <text evidence="1">The sequence shown here is derived from an EMBL/GenBank/DDBJ whole genome shotgun (WGS) entry which is preliminary data.</text>
</comment>
<dbReference type="RefSeq" id="WP_002005141.1">
    <property type="nucleotide sequence ID" value="NZ_VDSM01000002.1"/>
</dbReference>
<evidence type="ECO:0000313" key="2">
    <source>
        <dbReference type="Proteomes" id="UP000226257"/>
    </source>
</evidence>
<protein>
    <submittedName>
        <fullName evidence="1">Uncharacterized protein</fullName>
    </submittedName>
</protein>